<evidence type="ECO:0000313" key="2">
    <source>
        <dbReference type="EMBL" id="MQY12080.1"/>
    </source>
</evidence>
<dbReference type="EMBL" id="WEGJ01000005">
    <property type="protein sequence ID" value="MQY12080.1"/>
    <property type="molecule type" value="Genomic_DNA"/>
</dbReference>
<sequence>MPEAFAPAVFLPGGLGGEVQVLDRDRQVVPVGPVQEPGQRVADLCVAVCGRAGEVVGEAAGFADGVAVRVEAPGGKVVGVGVHPHHTPGNRRRQRHRLHRWEGPGGGHVPASARRLEGDAIRDSPVRGDAVGPLVAPVRESDRTAEGVTAVRGVRQMRQRGGQPDADVPARCDADGLVPEPLPTLPVRRQEPARRLPPRTPLLPGQSRLLQVVAVAGASLSAAYHPHPPRLVIGTLRVEPVPQDPQAA</sequence>
<accession>A0A7K0CF35</accession>
<keyword evidence="3" id="KW-1185">Reference proteome</keyword>
<gene>
    <name evidence="2" type="ORF">SRB5_22090</name>
</gene>
<feature type="region of interest" description="Disordered" evidence="1">
    <location>
        <begin position="79"/>
        <end position="112"/>
    </location>
</feature>
<evidence type="ECO:0000256" key="1">
    <source>
        <dbReference type="SAM" id="MobiDB-lite"/>
    </source>
</evidence>
<dbReference type="Proteomes" id="UP000466345">
    <property type="component" value="Unassembled WGS sequence"/>
</dbReference>
<comment type="caution">
    <text evidence="2">The sequence shown here is derived from an EMBL/GenBank/DDBJ whole genome shotgun (WGS) entry which is preliminary data.</text>
</comment>
<protein>
    <submittedName>
        <fullName evidence="2">Uncharacterized protein</fullName>
    </submittedName>
</protein>
<feature type="compositionally biased region" description="Basic residues" evidence="1">
    <location>
        <begin position="83"/>
        <end position="99"/>
    </location>
</feature>
<feature type="region of interest" description="Disordered" evidence="1">
    <location>
        <begin position="157"/>
        <end position="202"/>
    </location>
</feature>
<dbReference type="AlphaFoldDB" id="A0A7K0CF35"/>
<name>A0A7K0CF35_9ACTN</name>
<proteinExistence type="predicted"/>
<evidence type="ECO:0000313" key="3">
    <source>
        <dbReference type="Proteomes" id="UP000466345"/>
    </source>
</evidence>
<organism evidence="2 3">
    <name type="scientific">Streptomyces smaragdinus</name>
    <dbReference type="NCBI Taxonomy" id="2585196"/>
    <lineage>
        <taxon>Bacteria</taxon>
        <taxon>Bacillati</taxon>
        <taxon>Actinomycetota</taxon>
        <taxon>Actinomycetes</taxon>
        <taxon>Kitasatosporales</taxon>
        <taxon>Streptomycetaceae</taxon>
        <taxon>Streptomyces</taxon>
    </lineage>
</organism>
<reference evidence="2 3" key="1">
    <citation type="submission" date="2019-10" db="EMBL/GenBank/DDBJ databases">
        <title>Streptomyces smaragdinus sp. nov. and Streptomyces fabii sp. nov., isolated from the gut of fungus growing-termite Macrotermes natalensis.</title>
        <authorList>
            <person name="Schwitalla J."/>
            <person name="Benndorf R."/>
            <person name="Martin K."/>
            <person name="De Beer W."/>
            <person name="Kaster A.-K."/>
            <person name="Vollmers J."/>
            <person name="Poulsen M."/>
            <person name="Beemelmanns C."/>
        </authorList>
    </citation>
    <scope>NUCLEOTIDE SEQUENCE [LARGE SCALE GENOMIC DNA]</scope>
    <source>
        <strain evidence="2 3">RB5</strain>
    </source>
</reference>